<accession>Q7UT63</accession>
<sequence length="36" mass="3888">MPEGLSNHTTGSPLANRLAIGHRIRLTLNASSFQLN</sequence>
<dbReference type="AlphaFoldDB" id="Q7UT63"/>
<proteinExistence type="predicted"/>
<keyword evidence="2" id="KW-1185">Reference proteome</keyword>
<gene>
    <name evidence="1" type="ordered locus">RB4083</name>
</gene>
<dbReference type="Proteomes" id="UP000001025">
    <property type="component" value="Chromosome"/>
</dbReference>
<name>Q7UT63_RHOBA</name>
<reference evidence="1 2" key="1">
    <citation type="journal article" date="2003" name="Proc. Natl. Acad. Sci. U.S.A.">
        <title>Complete genome sequence of the marine planctomycete Pirellula sp. strain 1.</title>
        <authorList>
            <person name="Gloeckner F.O."/>
            <person name="Kube M."/>
            <person name="Bauer M."/>
            <person name="Teeling H."/>
            <person name="Lombardot T."/>
            <person name="Ludwig W."/>
            <person name="Gade D."/>
            <person name="Beck A."/>
            <person name="Borzym K."/>
            <person name="Heitmann K."/>
            <person name="Rabus R."/>
            <person name="Schlesner H."/>
            <person name="Amann R."/>
            <person name="Reinhardt R."/>
        </authorList>
    </citation>
    <scope>NUCLEOTIDE SEQUENCE [LARGE SCALE GENOMIC DNA]</scope>
    <source>
        <strain evidence="2">DSM 10527 / NCIMB 13988 / SH1</strain>
    </source>
</reference>
<dbReference type="HOGENOM" id="CLU_3358109_0_0_0"/>
<dbReference type="EnsemblBacteria" id="CAD73575">
    <property type="protein sequence ID" value="CAD73575"/>
    <property type="gene ID" value="RB4083"/>
</dbReference>
<dbReference type="KEGG" id="rba:RB4083"/>
<dbReference type="EMBL" id="BX294139">
    <property type="protein sequence ID" value="CAD73575.1"/>
    <property type="molecule type" value="Genomic_DNA"/>
</dbReference>
<protein>
    <submittedName>
        <fullName evidence="1">Uncharacterized protein</fullName>
    </submittedName>
</protein>
<evidence type="ECO:0000313" key="2">
    <source>
        <dbReference type="Proteomes" id="UP000001025"/>
    </source>
</evidence>
<evidence type="ECO:0000313" key="1">
    <source>
        <dbReference type="EMBL" id="CAD73575.1"/>
    </source>
</evidence>
<dbReference type="InParanoid" id="Q7UT63"/>
<organism evidence="1 2">
    <name type="scientific">Rhodopirellula baltica (strain DSM 10527 / NCIMB 13988 / SH1)</name>
    <dbReference type="NCBI Taxonomy" id="243090"/>
    <lineage>
        <taxon>Bacteria</taxon>
        <taxon>Pseudomonadati</taxon>
        <taxon>Planctomycetota</taxon>
        <taxon>Planctomycetia</taxon>
        <taxon>Pirellulales</taxon>
        <taxon>Pirellulaceae</taxon>
        <taxon>Rhodopirellula</taxon>
    </lineage>
</organism>
<dbReference type="STRING" id="243090.RB4083"/>